<keyword evidence="3" id="KW-1185">Reference proteome</keyword>
<dbReference type="PANTHER" id="PTHR43236:SF1">
    <property type="entry name" value="BLL7220 PROTEIN"/>
    <property type="match status" value="1"/>
</dbReference>
<dbReference type="InterPro" id="IPR010359">
    <property type="entry name" value="IrrE_HExxH"/>
</dbReference>
<accession>A0A7X2N015</accession>
<dbReference type="Pfam" id="PF06114">
    <property type="entry name" value="Peptidase_M78"/>
    <property type="match status" value="1"/>
</dbReference>
<dbReference type="AlphaFoldDB" id="A0A7X2N015"/>
<dbReference type="Proteomes" id="UP000460287">
    <property type="component" value="Unassembled WGS sequence"/>
</dbReference>
<dbReference type="Gene3D" id="1.10.10.2910">
    <property type="match status" value="1"/>
</dbReference>
<organism evidence="2 3">
    <name type="scientific">Inconstantimicrobium porci</name>
    <dbReference type="NCBI Taxonomy" id="2652291"/>
    <lineage>
        <taxon>Bacteria</taxon>
        <taxon>Bacillati</taxon>
        <taxon>Bacillota</taxon>
        <taxon>Clostridia</taxon>
        <taxon>Eubacteriales</taxon>
        <taxon>Clostridiaceae</taxon>
        <taxon>Inconstantimicrobium</taxon>
    </lineage>
</organism>
<sequence length="176" mass="20500">MHNRIIEEYAERINNTLNLENDFDIENVVIGLDGTLEETTLNSGVIAQLTDLSDEEDKPKFKIQISDLIVSEQRRRFSIAHELGHLFIHLDFLNEEKWANNCRKSIIYHREEMSTGIEETEANTFAAAFLMPTDKFIKVSNCYFNDDRYDLKKIAQQFNVSKESAYYRGVNLGIWV</sequence>
<evidence type="ECO:0000313" key="2">
    <source>
        <dbReference type="EMBL" id="MSR92272.1"/>
    </source>
</evidence>
<protein>
    <submittedName>
        <fullName evidence="2">ImmA/IrrE family metallo-endopeptidase</fullName>
    </submittedName>
</protein>
<evidence type="ECO:0000259" key="1">
    <source>
        <dbReference type="Pfam" id="PF06114"/>
    </source>
</evidence>
<dbReference type="PANTHER" id="PTHR43236">
    <property type="entry name" value="ANTITOXIN HIGA1"/>
    <property type="match status" value="1"/>
</dbReference>
<name>A0A7X2N015_9CLOT</name>
<dbReference type="EMBL" id="VULX01000026">
    <property type="protein sequence ID" value="MSR92272.1"/>
    <property type="molecule type" value="Genomic_DNA"/>
</dbReference>
<dbReference type="InterPro" id="IPR052345">
    <property type="entry name" value="Rad_response_metalloprotease"/>
</dbReference>
<reference evidence="2 3" key="1">
    <citation type="submission" date="2019-08" db="EMBL/GenBank/DDBJ databases">
        <title>In-depth cultivation of the pig gut microbiome towards novel bacterial diversity and tailored functional studies.</title>
        <authorList>
            <person name="Wylensek D."/>
            <person name="Hitch T.C.A."/>
            <person name="Clavel T."/>
        </authorList>
    </citation>
    <scope>NUCLEOTIDE SEQUENCE [LARGE SCALE GENOMIC DNA]</scope>
    <source>
        <strain evidence="2 3">WCA-383-APC-5B</strain>
    </source>
</reference>
<comment type="caution">
    <text evidence="2">The sequence shown here is derived from an EMBL/GenBank/DDBJ whole genome shotgun (WGS) entry which is preliminary data.</text>
</comment>
<gene>
    <name evidence="2" type="ORF">FYJ33_12940</name>
</gene>
<dbReference type="RefSeq" id="WP_154532167.1">
    <property type="nucleotide sequence ID" value="NZ_VULX01000026.1"/>
</dbReference>
<evidence type="ECO:0000313" key="3">
    <source>
        <dbReference type="Proteomes" id="UP000460287"/>
    </source>
</evidence>
<feature type="domain" description="IrrE N-terminal-like" evidence="1">
    <location>
        <begin position="63"/>
        <end position="168"/>
    </location>
</feature>
<proteinExistence type="predicted"/>